<evidence type="ECO:0000313" key="3">
    <source>
        <dbReference type="Proteomes" id="UP000007886"/>
    </source>
</evidence>
<dbReference type="EMBL" id="AP012279">
    <property type="protein sequence ID" value="BAL77016.1"/>
    <property type="molecule type" value="Genomic_DNA"/>
</dbReference>
<dbReference type="Proteomes" id="UP000007886">
    <property type="component" value="Chromosome"/>
</dbReference>
<dbReference type="AlphaFoldDB" id="A0AAI8MER1"/>
<organism evidence="2 3">
    <name type="scientific">Bradyrhizobium cosmicum</name>
    <dbReference type="NCBI Taxonomy" id="1404864"/>
    <lineage>
        <taxon>Bacteria</taxon>
        <taxon>Pseudomonadati</taxon>
        <taxon>Pseudomonadota</taxon>
        <taxon>Alphaproteobacteria</taxon>
        <taxon>Hyphomicrobiales</taxon>
        <taxon>Nitrobacteraceae</taxon>
        <taxon>Bradyrhizobium</taxon>
    </lineage>
</organism>
<evidence type="ECO:0000256" key="1">
    <source>
        <dbReference type="SAM" id="Phobius"/>
    </source>
</evidence>
<keyword evidence="1" id="KW-1133">Transmembrane helix</keyword>
<proteinExistence type="predicted"/>
<dbReference type="RefSeq" id="WP_015686303.1">
    <property type="nucleotide sequence ID" value="NC_017082.1"/>
</dbReference>
<keyword evidence="1" id="KW-0812">Transmembrane</keyword>
<protein>
    <submittedName>
        <fullName evidence="2">Probable N-methylhydantoinase B</fullName>
    </submittedName>
</protein>
<gene>
    <name evidence="2" type="ORF">S23_38210</name>
</gene>
<feature type="transmembrane region" description="Helical" evidence="1">
    <location>
        <begin position="50"/>
        <end position="71"/>
    </location>
</feature>
<keyword evidence="3" id="KW-1185">Reference proteome</keyword>
<keyword evidence="1" id="KW-0472">Membrane</keyword>
<sequence>MKLEPKILYELHGFGQGLQKILLAAAIALALQALWLAIVEAVRRPRAALAWLRGAVLVAAIVATVLVSVAASQILRSAPMVVVY</sequence>
<reference evidence="2 3" key="1">
    <citation type="journal article" date="2012" name="Microbes Environ.">
        <title>Complete genome sequence of Bradyrhizobium sp. S23321: insights into symbiosis evolution in soil oligotrophs.</title>
        <authorList>
            <person name="Okubo T."/>
            <person name="Tsukui T."/>
            <person name="Maita H."/>
            <person name="Okamoto S."/>
            <person name="Oshima K."/>
            <person name="Fujisawa T."/>
            <person name="Saito A."/>
            <person name="Futamata H."/>
            <person name="Hattori R."/>
            <person name="Shimomura Y."/>
            <person name="Haruta S."/>
            <person name="Morimoto S."/>
            <person name="Wang Y."/>
            <person name="Sakai Y."/>
            <person name="Hattori M."/>
            <person name="Aizawa S."/>
            <person name="Nagashima K.V.P."/>
            <person name="Masuda S."/>
            <person name="Hattori T."/>
            <person name="Yamashita A."/>
            <person name="Bao Z."/>
            <person name="Hayatsu M."/>
            <person name="Kajiya-Kanegae H."/>
            <person name="Yoshinaga I."/>
            <person name="Sakamoto K."/>
            <person name="Toyota K."/>
            <person name="Nakao M."/>
            <person name="Kohara M."/>
            <person name="Anda M."/>
            <person name="Niwa R."/>
            <person name="Jung-Hwan P."/>
            <person name="Sameshima-Saito R."/>
            <person name="Tokuda S."/>
            <person name="Yamamoto S."/>
            <person name="Yamamoto S."/>
            <person name="Yokoyama T."/>
            <person name="Akutsu T."/>
            <person name="Nakamura Y."/>
            <person name="Nakahira-Yanaka Y."/>
            <person name="Takada Hoshino Y."/>
            <person name="Hirakawa H."/>
            <person name="Mitsui H."/>
            <person name="Terasawa K."/>
            <person name="Itakura M."/>
            <person name="Sato S."/>
            <person name="Ikeda-Ohtsubo W."/>
            <person name="Sakakura N."/>
            <person name="Kaminuma E."/>
            <person name="Minamisawa K."/>
        </authorList>
    </citation>
    <scope>NUCLEOTIDE SEQUENCE [LARGE SCALE GENOMIC DNA]</scope>
    <source>
        <strain evidence="2 3">S23321</strain>
    </source>
</reference>
<accession>A0AAI8MER1</accession>
<name>A0AAI8MER1_9BRAD</name>
<dbReference type="KEGG" id="brs:S23_38210"/>
<evidence type="ECO:0000313" key="2">
    <source>
        <dbReference type="EMBL" id="BAL77016.1"/>
    </source>
</evidence>
<feature type="transmembrane region" description="Helical" evidence="1">
    <location>
        <begin position="21"/>
        <end position="38"/>
    </location>
</feature>